<dbReference type="PANTHER" id="PTHR47634:SF9">
    <property type="entry name" value="PROTEIN KINASE DOMAIN-CONTAINING PROTEIN-RELATED"/>
    <property type="match status" value="1"/>
</dbReference>
<evidence type="ECO:0000313" key="11">
    <source>
        <dbReference type="Proteomes" id="UP000326268"/>
    </source>
</evidence>
<dbReference type="RefSeq" id="XP_031924198.1">
    <property type="nucleotide sequence ID" value="XM_032070854.1"/>
</dbReference>
<dbReference type="GO" id="GO:0004674">
    <property type="term" value="F:protein serine/threonine kinase activity"/>
    <property type="evidence" value="ECO:0007669"/>
    <property type="project" value="UniProtKB-KW"/>
</dbReference>
<dbReference type="InterPro" id="IPR051334">
    <property type="entry name" value="SRPK"/>
</dbReference>
<keyword evidence="3" id="KW-0808">Transferase</keyword>
<dbReference type="PANTHER" id="PTHR47634">
    <property type="entry name" value="PROTEIN KINASE DOMAIN-CONTAINING PROTEIN-RELATED"/>
    <property type="match status" value="1"/>
</dbReference>
<evidence type="ECO:0000313" key="10">
    <source>
        <dbReference type="EMBL" id="KAE8361117.1"/>
    </source>
</evidence>
<dbReference type="SUPFAM" id="SSF56112">
    <property type="entry name" value="Protein kinase-like (PK-like)"/>
    <property type="match status" value="1"/>
</dbReference>
<evidence type="ECO:0000256" key="1">
    <source>
        <dbReference type="ARBA" id="ARBA00012513"/>
    </source>
</evidence>
<dbReference type="GO" id="GO:0005524">
    <property type="term" value="F:ATP binding"/>
    <property type="evidence" value="ECO:0007669"/>
    <property type="project" value="UniProtKB-KW"/>
</dbReference>
<dbReference type="Gene3D" id="1.10.510.10">
    <property type="entry name" value="Transferase(Phosphotransferase) domain 1"/>
    <property type="match status" value="1"/>
</dbReference>
<evidence type="ECO:0000256" key="7">
    <source>
        <dbReference type="ARBA" id="ARBA00047899"/>
    </source>
</evidence>
<proteinExistence type="predicted"/>
<accession>A0A5N6ZU84</accession>
<keyword evidence="4" id="KW-0547">Nucleotide-binding</keyword>
<dbReference type="PROSITE" id="PS50011">
    <property type="entry name" value="PROTEIN_KINASE_DOM"/>
    <property type="match status" value="1"/>
</dbReference>
<protein>
    <recommendedName>
        <fullName evidence="1">non-specific serine/threonine protein kinase</fullName>
        <ecNumber evidence="1">2.7.11.1</ecNumber>
    </recommendedName>
</protein>
<keyword evidence="11" id="KW-1185">Reference proteome</keyword>
<dbReference type="InterPro" id="IPR000719">
    <property type="entry name" value="Prot_kinase_dom"/>
</dbReference>
<dbReference type="EC" id="2.7.11.1" evidence="1"/>
<dbReference type="OrthoDB" id="5979581at2759"/>
<keyword evidence="6" id="KW-0067">ATP-binding</keyword>
<keyword evidence="5" id="KW-0418">Kinase</keyword>
<evidence type="ECO:0000256" key="8">
    <source>
        <dbReference type="ARBA" id="ARBA00048679"/>
    </source>
</evidence>
<dbReference type="InterPro" id="IPR011009">
    <property type="entry name" value="Kinase-like_dom_sf"/>
</dbReference>
<comment type="catalytic activity">
    <reaction evidence="8">
        <text>L-seryl-[protein] + ATP = O-phospho-L-seryl-[protein] + ADP + H(+)</text>
        <dbReference type="Rhea" id="RHEA:17989"/>
        <dbReference type="Rhea" id="RHEA-COMP:9863"/>
        <dbReference type="Rhea" id="RHEA-COMP:11604"/>
        <dbReference type="ChEBI" id="CHEBI:15378"/>
        <dbReference type="ChEBI" id="CHEBI:29999"/>
        <dbReference type="ChEBI" id="CHEBI:30616"/>
        <dbReference type="ChEBI" id="CHEBI:83421"/>
        <dbReference type="ChEBI" id="CHEBI:456216"/>
        <dbReference type="EC" id="2.7.11.1"/>
    </reaction>
</comment>
<organism evidence="10 11">
    <name type="scientific">Aspergillus caelatus</name>
    <dbReference type="NCBI Taxonomy" id="61420"/>
    <lineage>
        <taxon>Eukaryota</taxon>
        <taxon>Fungi</taxon>
        <taxon>Dikarya</taxon>
        <taxon>Ascomycota</taxon>
        <taxon>Pezizomycotina</taxon>
        <taxon>Eurotiomycetes</taxon>
        <taxon>Eurotiomycetidae</taxon>
        <taxon>Eurotiales</taxon>
        <taxon>Aspergillaceae</taxon>
        <taxon>Aspergillus</taxon>
        <taxon>Aspergillus subgen. Circumdati</taxon>
    </lineage>
</organism>
<sequence>MCRSNVDIIHTQSKRRTYMNQATSQQNIEEISPVYDSKHFYPANPGEVLADRCQTLVKVGWLHMKEPENVVALKIANKNAAPASHEREVEEHISTADQSHRRRSLIRILLDSFEVEGPEGSYSCLIYLPLREPLSIYQKCFDKRKILLSLIKIYIRALLTELNYLHREYRTLENIIVLFKDLSVLADFLDSQLKKPMAFKIETTGLRSISQLVDFGLAAILEKDSDWGVCPIQPDHYWAPEDMIDGKELFRHIYNKQDCYDAKLYIAEIIVLFGPPAPEIIQRYQYIQGYSWPEPVRQEDSRLCETTEKYFCGLFFDNSSNNILGRFLCEDMIPDRILGDTVSFLEGEERKAFLDLAKGMLVWHPDARKVAGDLAGYSFLQPKQTSA</sequence>
<dbReference type="GO" id="GO:0050684">
    <property type="term" value="P:regulation of mRNA processing"/>
    <property type="evidence" value="ECO:0007669"/>
    <property type="project" value="TreeGrafter"/>
</dbReference>
<evidence type="ECO:0000256" key="4">
    <source>
        <dbReference type="ARBA" id="ARBA00022741"/>
    </source>
</evidence>
<keyword evidence="2" id="KW-0723">Serine/threonine-protein kinase</keyword>
<evidence type="ECO:0000256" key="6">
    <source>
        <dbReference type="ARBA" id="ARBA00022840"/>
    </source>
</evidence>
<evidence type="ECO:0000259" key="9">
    <source>
        <dbReference type="PROSITE" id="PS50011"/>
    </source>
</evidence>
<evidence type="ECO:0000256" key="3">
    <source>
        <dbReference type="ARBA" id="ARBA00022679"/>
    </source>
</evidence>
<feature type="domain" description="Protein kinase" evidence="9">
    <location>
        <begin position="34"/>
        <end position="380"/>
    </location>
</feature>
<dbReference type="EMBL" id="ML737747">
    <property type="protein sequence ID" value="KAE8361117.1"/>
    <property type="molecule type" value="Genomic_DNA"/>
</dbReference>
<name>A0A5N6ZU84_9EURO</name>
<reference evidence="10 11" key="1">
    <citation type="submission" date="2019-04" db="EMBL/GenBank/DDBJ databases">
        <title>Friends and foes A comparative genomics studyof 23 Aspergillus species from section Flavi.</title>
        <authorList>
            <consortium name="DOE Joint Genome Institute"/>
            <person name="Kjaerbolling I."/>
            <person name="Vesth T."/>
            <person name="Frisvad J.C."/>
            <person name="Nybo J.L."/>
            <person name="Theobald S."/>
            <person name="Kildgaard S."/>
            <person name="Isbrandt T."/>
            <person name="Kuo A."/>
            <person name="Sato A."/>
            <person name="Lyhne E.K."/>
            <person name="Kogle M.E."/>
            <person name="Wiebenga A."/>
            <person name="Kun R.S."/>
            <person name="Lubbers R.J."/>
            <person name="Makela M.R."/>
            <person name="Barry K."/>
            <person name="Chovatia M."/>
            <person name="Clum A."/>
            <person name="Daum C."/>
            <person name="Haridas S."/>
            <person name="He G."/>
            <person name="LaButti K."/>
            <person name="Lipzen A."/>
            <person name="Mondo S."/>
            <person name="Riley R."/>
            <person name="Salamov A."/>
            <person name="Simmons B.A."/>
            <person name="Magnuson J.K."/>
            <person name="Henrissat B."/>
            <person name="Mortensen U.H."/>
            <person name="Larsen T.O."/>
            <person name="Devries R.P."/>
            <person name="Grigoriev I.V."/>
            <person name="Machida M."/>
            <person name="Baker S.E."/>
            <person name="Andersen M.R."/>
        </authorList>
    </citation>
    <scope>NUCLEOTIDE SEQUENCE [LARGE SCALE GENOMIC DNA]</scope>
    <source>
        <strain evidence="10 11">CBS 763.97</strain>
    </source>
</reference>
<dbReference type="AlphaFoldDB" id="A0A5N6ZU84"/>
<evidence type="ECO:0000256" key="2">
    <source>
        <dbReference type="ARBA" id="ARBA00022527"/>
    </source>
</evidence>
<evidence type="ECO:0000256" key="5">
    <source>
        <dbReference type="ARBA" id="ARBA00022777"/>
    </source>
</evidence>
<dbReference type="GO" id="GO:0000245">
    <property type="term" value="P:spliceosomal complex assembly"/>
    <property type="evidence" value="ECO:0007669"/>
    <property type="project" value="TreeGrafter"/>
</dbReference>
<comment type="catalytic activity">
    <reaction evidence="7">
        <text>L-threonyl-[protein] + ATP = O-phospho-L-threonyl-[protein] + ADP + H(+)</text>
        <dbReference type="Rhea" id="RHEA:46608"/>
        <dbReference type="Rhea" id="RHEA-COMP:11060"/>
        <dbReference type="Rhea" id="RHEA-COMP:11605"/>
        <dbReference type="ChEBI" id="CHEBI:15378"/>
        <dbReference type="ChEBI" id="CHEBI:30013"/>
        <dbReference type="ChEBI" id="CHEBI:30616"/>
        <dbReference type="ChEBI" id="CHEBI:61977"/>
        <dbReference type="ChEBI" id="CHEBI:456216"/>
        <dbReference type="EC" id="2.7.11.1"/>
    </reaction>
</comment>
<dbReference type="Gene3D" id="3.30.200.20">
    <property type="entry name" value="Phosphorylase Kinase, domain 1"/>
    <property type="match status" value="1"/>
</dbReference>
<gene>
    <name evidence="10" type="ORF">BDV27DRAFT_148092</name>
</gene>
<dbReference type="GeneID" id="43655300"/>
<dbReference type="Proteomes" id="UP000326268">
    <property type="component" value="Unassembled WGS sequence"/>
</dbReference>